<dbReference type="SUPFAM" id="SSF46785">
    <property type="entry name" value="Winged helix' DNA-binding domain"/>
    <property type="match status" value="1"/>
</dbReference>
<dbReference type="PANTHER" id="PTHR30346">
    <property type="entry name" value="TRANSCRIPTIONAL DUAL REGULATOR HCAR-RELATED"/>
    <property type="match status" value="1"/>
</dbReference>
<evidence type="ECO:0000256" key="4">
    <source>
        <dbReference type="ARBA" id="ARBA00023163"/>
    </source>
</evidence>
<evidence type="ECO:0000256" key="3">
    <source>
        <dbReference type="ARBA" id="ARBA00023125"/>
    </source>
</evidence>
<dbReference type="Pfam" id="PF03466">
    <property type="entry name" value="LysR_substrate"/>
    <property type="match status" value="1"/>
</dbReference>
<dbReference type="InterPro" id="IPR037410">
    <property type="entry name" value="BudR_PBP2"/>
</dbReference>
<organism evidence="6 7">
    <name type="scientific">Methylopila jiangsuensis</name>
    <dbReference type="NCBI Taxonomy" id="586230"/>
    <lineage>
        <taxon>Bacteria</taxon>
        <taxon>Pseudomonadati</taxon>
        <taxon>Pseudomonadota</taxon>
        <taxon>Alphaproteobacteria</taxon>
        <taxon>Hyphomicrobiales</taxon>
        <taxon>Methylopilaceae</taxon>
        <taxon>Methylopila</taxon>
    </lineage>
</organism>
<keyword evidence="2" id="KW-0805">Transcription regulation</keyword>
<dbReference type="InterPro" id="IPR036390">
    <property type="entry name" value="WH_DNA-bd_sf"/>
</dbReference>
<reference evidence="6" key="2">
    <citation type="submission" date="2023-01" db="EMBL/GenBank/DDBJ databases">
        <authorList>
            <person name="Sun Q."/>
            <person name="Evtushenko L."/>
        </authorList>
    </citation>
    <scope>NUCLEOTIDE SEQUENCE</scope>
    <source>
        <strain evidence="6">VKM B-2555</strain>
    </source>
</reference>
<dbReference type="InterPro" id="IPR036388">
    <property type="entry name" value="WH-like_DNA-bd_sf"/>
</dbReference>
<name>A0A9W6JJ73_9HYPH</name>
<dbReference type="Gene3D" id="3.40.190.10">
    <property type="entry name" value="Periplasmic binding protein-like II"/>
    <property type="match status" value="2"/>
</dbReference>
<dbReference type="GO" id="GO:0032993">
    <property type="term" value="C:protein-DNA complex"/>
    <property type="evidence" value="ECO:0007669"/>
    <property type="project" value="TreeGrafter"/>
</dbReference>
<evidence type="ECO:0000313" key="6">
    <source>
        <dbReference type="EMBL" id="GLK76835.1"/>
    </source>
</evidence>
<evidence type="ECO:0000256" key="1">
    <source>
        <dbReference type="ARBA" id="ARBA00009437"/>
    </source>
</evidence>
<evidence type="ECO:0000313" key="7">
    <source>
        <dbReference type="Proteomes" id="UP001143364"/>
    </source>
</evidence>
<dbReference type="GO" id="GO:0003700">
    <property type="term" value="F:DNA-binding transcription factor activity"/>
    <property type="evidence" value="ECO:0007669"/>
    <property type="project" value="InterPro"/>
</dbReference>
<gene>
    <name evidence="6" type="ORF">GCM10008171_20890</name>
</gene>
<dbReference type="SUPFAM" id="SSF53850">
    <property type="entry name" value="Periplasmic binding protein-like II"/>
    <property type="match status" value="1"/>
</dbReference>
<keyword evidence="3" id="KW-0238">DNA-binding</keyword>
<dbReference type="InterPro" id="IPR000847">
    <property type="entry name" value="LysR_HTH_N"/>
</dbReference>
<dbReference type="FunFam" id="1.10.10.10:FF:000001">
    <property type="entry name" value="LysR family transcriptional regulator"/>
    <property type="match status" value="1"/>
</dbReference>
<evidence type="ECO:0000259" key="5">
    <source>
        <dbReference type="PROSITE" id="PS50931"/>
    </source>
</evidence>
<comment type="caution">
    <text evidence="6">The sequence shown here is derived from an EMBL/GenBank/DDBJ whole genome shotgun (WGS) entry which is preliminary data.</text>
</comment>
<dbReference type="EMBL" id="BSFK01000010">
    <property type="protein sequence ID" value="GLK76835.1"/>
    <property type="molecule type" value="Genomic_DNA"/>
</dbReference>
<dbReference type="Gene3D" id="1.10.10.10">
    <property type="entry name" value="Winged helix-like DNA-binding domain superfamily/Winged helix DNA-binding domain"/>
    <property type="match status" value="1"/>
</dbReference>
<dbReference type="PROSITE" id="PS50931">
    <property type="entry name" value="HTH_LYSR"/>
    <property type="match status" value="1"/>
</dbReference>
<comment type="similarity">
    <text evidence="1">Belongs to the LysR transcriptional regulatory family.</text>
</comment>
<dbReference type="AlphaFoldDB" id="A0A9W6JJ73"/>
<keyword evidence="4" id="KW-0804">Transcription</keyword>
<evidence type="ECO:0000256" key="2">
    <source>
        <dbReference type="ARBA" id="ARBA00023015"/>
    </source>
</evidence>
<feature type="domain" description="HTH lysR-type" evidence="5">
    <location>
        <begin position="1"/>
        <end position="58"/>
    </location>
</feature>
<dbReference type="Pfam" id="PF00126">
    <property type="entry name" value="HTH_1"/>
    <property type="match status" value="1"/>
</dbReference>
<dbReference type="Proteomes" id="UP001143364">
    <property type="component" value="Unassembled WGS sequence"/>
</dbReference>
<dbReference type="GO" id="GO:0003677">
    <property type="term" value="F:DNA binding"/>
    <property type="evidence" value="ECO:0007669"/>
    <property type="project" value="UniProtKB-KW"/>
</dbReference>
<keyword evidence="7" id="KW-1185">Reference proteome</keyword>
<dbReference type="CDD" id="cd08451">
    <property type="entry name" value="PBP2_BudR"/>
    <property type="match status" value="1"/>
</dbReference>
<proteinExistence type="inferred from homology"/>
<accession>A0A9W6JJ73</accession>
<dbReference type="PANTHER" id="PTHR30346:SF30">
    <property type="entry name" value="SMALL NEUTRAL PROTEASE REGULATORY PROTEIN"/>
    <property type="match status" value="1"/>
</dbReference>
<sequence length="302" mass="32159">MELRHLRYFLAVADEGSFTRAAERIGIGQPPLSRQIRDLEQEVGARLFHRLAHGAELTEAGRAFRDAVADIPSRAADAVRLAQRAARGETGTLALGSIGSAVINPIVSSAIRSFRRAYPDVELKLEEATSAVLAAGLREGRLDAAILRPTSADSRDLRFHVLAEDQLMAALPTGHSLAGRPGAVALAELADETFILTPREVGAGLYDTVVEACRLAGFEPRFGQPAPQIATLLSLVAAEFGVAVLPTSMGQLGVVGVTFRPLRDKAPALALTVAVRRDERSNLVRNFVTETRAAAKAARSTA</sequence>
<dbReference type="RefSeq" id="WP_271204990.1">
    <property type="nucleotide sequence ID" value="NZ_BSFK01000010.1"/>
</dbReference>
<reference evidence="6" key="1">
    <citation type="journal article" date="2014" name="Int. J. Syst. Evol. Microbiol.">
        <title>Complete genome sequence of Corynebacterium casei LMG S-19264T (=DSM 44701T), isolated from a smear-ripened cheese.</title>
        <authorList>
            <consortium name="US DOE Joint Genome Institute (JGI-PGF)"/>
            <person name="Walter F."/>
            <person name="Albersmeier A."/>
            <person name="Kalinowski J."/>
            <person name="Ruckert C."/>
        </authorList>
    </citation>
    <scope>NUCLEOTIDE SEQUENCE</scope>
    <source>
        <strain evidence="6">VKM B-2555</strain>
    </source>
</reference>
<dbReference type="PRINTS" id="PR00039">
    <property type="entry name" value="HTHLYSR"/>
</dbReference>
<dbReference type="InterPro" id="IPR005119">
    <property type="entry name" value="LysR_subst-bd"/>
</dbReference>
<protein>
    <submittedName>
        <fullName evidence="6">LysR family transcriptional regulator</fullName>
    </submittedName>
</protein>